<sequence length="106" mass="12375">MQLPNYFDFYQKCLIPAGSDESSPSAGHTHWLIALEGQVKEQEKEFYCWKVTIYPSDSEGSFTWNEVLYSSSLYECIHKAFEHARELEENAKNSQLSFLKRQEKIS</sequence>
<keyword evidence="2" id="KW-1185">Reference proteome</keyword>
<gene>
    <name evidence="1" type="ORF">AF332_22555</name>
</gene>
<evidence type="ECO:0000313" key="1">
    <source>
        <dbReference type="EMBL" id="KON89314.1"/>
    </source>
</evidence>
<dbReference type="OrthoDB" id="2988425at2"/>
<dbReference type="Proteomes" id="UP000037109">
    <property type="component" value="Unassembled WGS sequence"/>
</dbReference>
<dbReference type="EMBL" id="LGUF01000007">
    <property type="protein sequence ID" value="KON89314.1"/>
    <property type="molecule type" value="Genomic_DNA"/>
</dbReference>
<organism evidence="1 2">
    <name type="scientific">Sporosarcina globispora</name>
    <name type="common">Bacillus globisporus</name>
    <dbReference type="NCBI Taxonomy" id="1459"/>
    <lineage>
        <taxon>Bacteria</taxon>
        <taxon>Bacillati</taxon>
        <taxon>Bacillota</taxon>
        <taxon>Bacilli</taxon>
        <taxon>Bacillales</taxon>
        <taxon>Caryophanaceae</taxon>
        <taxon>Sporosarcina</taxon>
    </lineage>
</organism>
<protein>
    <submittedName>
        <fullName evidence="1">Uncharacterized protein</fullName>
    </submittedName>
</protein>
<evidence type="ECO:0000313" key="2">
    <source>
        <dbReference type="Proteomes" id="UP000037109"/>
    </source>
</evidence>
<dbReference type="AlphaFoldDB" id="A0A0M0GHI7"/>
<name>A0A0M0GHI7_SPOGL</name>
<comment type="caution">
    <text evidence="1">The sequence shown here is derived from an EMBL/GenBank/DDBJ whole genome shotgun (WGS) entry which is preliminary data.</text>
</comment>
<accession>A0A0M0GHI7</accession>
<dbReference type="PATRIC" id="fig|1459.3.peg.4972"/>
<proteinExistence type="predicted"/>
<dbReference type="RefSeq" id="WP_053436684.1">
    <property type="nucleotide sequence ID" value="NZ_LGUF01000007.1"/>
</dbReference>
<reference evidence="2" key="1">
    <citation type="submission" date="2015-07" db="EMBL/GenBank/DDBJ databases">
        <title>Fjat-10036 dsm4.</title>
        <authorList>
            <person name="Liu B."/>
            <person name="Wang J."/>
            <person name="Zhu Y."/>
            <person name="Liu G."/>
            <person name="Chen Q."/>
            <person name="Chen Z."/>
            <person name="Lan J."/>
            <person name="Che J."/>
            <person name="Ge C."/>
            <person name="Shi H."/>
            <person name="Pan Z."/>
            <person name="Liu X."/>
        </authorList>
    </citation>
    <scope>NUCLEOTIDE SEQUENCE [LARGE SCALE GENOMIC DNA]</scope>
    <source>
        <strain evidence="2">DSM 4</strain>
    </source>
</reference>